<sequence length="90" mass="9895">MIIDTKNKAGHAEWADYVIRAAAGIASAASIFGYEKIVAAGIWLAERHGRSRAKAADNELRGQPWWSRGRRDELATALDEWENEGGGISR</sequence>
<evidence type="ECO:0000313" key="1">
    <source>
        <dbReference type="EMBL" id="MCK0530796.1"/>
    </source>
</evidence>
<organism evidence="1 2">
    <name type="scientific">Sphingobium agri</name>
    <dbReference type="NCBI Taxonomy" id="2933566"/>
    <lineage>
        <taxon>Bacteria</taxon>
        <taxon>Pseudomonadati</taxon>
        <taxon>Pseudomonadota</taxon>
        <taxon>Alphaproteobacteria</taxon>
        <taxon>Sphingomonadales</taxon>
        <taxon>Sphingomonadaceae</taxon>
        <taxon>Sphingobium</taxon>
    </lineage>
</organism>
<dbReference type="EMBL" id="JALKHS010000006">
    <property type="protein sequence ID" value="MCK0530796.1"/>
    <property type="molecule type" value="Genomic_DNA"/>
</dbReference>
<comment type="caution">
    <text evidence="1">The sequence shown here is derived from an EMBL/GenBank/DDBJ whole genome shotgun (WGS) entry which is preliminary data.</text>
</comment>
<gene>
    <name evidence="1" type="ORF">MU848_04260</name>
</gene>
<keyword evidence="2" id="KW-1185">Reference proteome</keyword>
<evidence type="ECO:0000313" key="2">
    <source>
        <dbReference type="Proteomes" id="UP001203512"/>
    </source>
</evidence>
<protein>
    <submittedName>
        <fullName evidence="1">Uncharacterized protein</fullName>
    </submittedName>
</protein>
<dbReference type="Proteomes" id="UP001203512">
    <property type="component" value="Unassembled WGS sequence"/>
</dbReference>
<proteinExistence type="predicted"/>
<name>A0ABT0DUK2_9SPHN</name>
<dbReference type="RefSeq" id="WP_097093049.1">
    <property type="nucleotide sequence ID" value="NZ_JALKHS010000006.1"/>
</dbReference>
<accession>A0ABT0DUK2</accession>
<reference evidence="1 2" key="1">
    <citation type="submission" date="2022-04" db="EMBL/GenBank/DDBJ databases">
        <authorList>
            <person name="Huq M.A."/>
        </authorList>
    </citation>
    <scope>NUCLEOTIDE SEQUENCE [LARGE SCALE GENOMIC DNA]</scope>
    <source>
        <strain evidence="1 2">MAH-33</strain>
    </source>
</reference>